<proteinExistence type="predicted"/>
<dbReference type="InterPro" id="IPR025286">
    <property type="entry name" value="MOFRL_assoc_dom"/>
</dbReference>
<evidence type="ECO:0000259" key="2">
    <source>
        <dbReference type="Pfam" id="PF13660"/>
    </source>
</evidence>
<accession>A0A5B9QRP3</accession>
<reference evidence="3 4" key="1">
    <citation type="submission" date="2019-08" db="EMBL/GenBank/DDBJ databases">
        <title>Deep-cultivation of Planctomycetes and their phenomic and genomic characterization uncovers novel biology.</title>
        <authorList>
            <person name="Wiegand S."/>
            <person name="Jogler M."/>
            <person name="Boedeker C."/>
            <person name="Pinto D."/>
            <person name="Vollmers J."/>
            <person name="Rivas-Marin E."/>
            <person name="Kohn T."/>
            <person name="Peeters S.H."/>
            <person name="Heuer A."/>
            <person name="Rast P."/>
            <person name="Oberbeckmann S."/>
            <person name="Bunk B."/>
            <person name="Jeske O."/>
            <person name="Meyerdierks A."/>
            <person name="Storesund J.E."/>
            <person name="Kallscheuer N."/>
            <person name="Luecker S."/>
            <person name="Lage O.M."/>
            <person name="Pohl T."/>
            <person name="Merkel B.J."/>
            <person name="Hornburger P."/>
            <person name="Mueller R.-W."/>
            <person name="Bruemmer F."/>
            <person name="Labrenz M."/>
            <person name="Spormann A.M."/>
            <person name="Op den Camp H."/>
            <person name="Overmann J."/>
            <person name="Amann R."/>
            <person name="Jetten M.S.M."/>
            <person name="Mascher T."/>
            <person name="Medema M.H."/>
            <person name="Devos D.P."/>
            <person name="Kaster A.-K."/>
            <person name="Ovreas L."/>
            <person name="Rohde M."/>
            <person name="Galperin M.Y."/>
            <person name="Jogler C."/>
        </authorList>
    </citation>
    <scope>NUCLEOTIDE SEQUENCE [LARGE SCALE GENOMIC DNA]</scope>
    <source>
        <strain evidence="3 4">UC8</strain>
    </source>
</reference>
<feature type="domain" description="MOFRL" evidence="1">
    <location>
        <begin position="333"/>
        <end position="448"/>
    </location>
</feature>
<dbReference type="Pfam" id="PF05161">
    <property type="entry name" value="MOFRL"/>
    <property type="match status" value="1"/>
</dbReference>
<dbReference type="InterPro" id="IPR038614">
    <property type="entry name" value="GK_N_sf"/>
</dbReference>
<dbReference type="FunFam" id="3.40.1480.10:FF:000002">
    <property type="entry name" value="Glycerate kinase"/>
    <property type="match status" value="1"/>
</dbReference>
<sequence>MSLRQQTLQIWNAGVDAVRADRLISEQVRFHNAAVEIQDERFPVPAGGHVEVVGAGKAATAMASGIAQAFVQREQFDASLAGWVNVPDQTQQDVEGFHVHVGRPAGVNEPTQEAISGTQAILDRVAQLQPQDVCIALISGGGSALLTAPVTGVTLEEKLAAIRMLSGGGANIEQLNTVRKHLSRVKGGGLANACRAGTLLTLVVSDVLGDPLDLIASGPTVHDPSTAADALEILQQFDPQRSLPASIYTHLQHHAAAPADNFPAQTHTFVLGNNATAVDEAGIVAERLGFNHAMHCSRSSEGAAEEVGRHLADMAISMLRDAETPHQHPGPNCLITGGEPTVHLAPPEIRGRGGRNQQLVLAAMQRLLERDDFSAADRRRVVILSGGTDGEDGPTDAAGALLDAEVWDAFATQNLDIEDYLRRNDAYTFFQQTGGLVTTGPTHTNVCDLRVVTLQDA</sequence>
<dbReference type="KEGG" id="rul:UC8_26390"/>
<dbReference type="PANTHER" id="PTHR12227:SF0">
    <property type="entry name" value="GLYCERATE KINASE"/>
    <property type="match status" value="1"/>
</dbReference>
<dbReference type="AlphaFoldDB" id="A0A5B9QRP3"/>
<evidence type="ECO:0000313" key="3">
    <source>
        <dbReference type="EMBL" id="QEG40622.1"/>
    </source>
</evidence>
<dbReference type="RefSeq" id="WP_068130722.1">
    <property type="nucleotide sequence ID" value="NZ_CP042914.1"/>
</dbReference>
<feature type="domain" description="MOFRL-associated" evidence="2">
    <location>
        <begin position="8"/>
        <end position="252"/>
    </location>
</feature>
<dbReference type="GO" id="GO:0016618">
    <property type="term" value="F:hydroxypyruvate reductase [NAD(P)H] activity"/>
    <property type="evidence" value="ECO:0007669"/>
    <property type="project" value="UniProtKB-EC"/>
</dbReference>
<dbReference type="EMBL" id="CP042914">
    <property type="protein sequence ID" value="QEG40622.1"/>
    <property type="molecule type" value="Genomic_DNA"/>
</dbReference>
<keyword evidence="3" id="KW-0560">Oxidoreductase</keyword>
<gene>
    <name evidence="3" type="primary">ttuD</name>
    <name evidence="3" type="ORF">UC8_26390</name>
</gene>
<dbReference type="PANTHER" id="PTHR12227">
    <property type="entry name" value="GLYCERATE KINASE"/>
    <property type="match status" value="1"/>
</dbReference>
<dbReference type="EC" id="1.1.1.81" evidence="3"/>
<dbReference type="Gene3D" id="3.40.50.10180">
    <property type="entry name" value="Glycerate kinase, MOFRL-like N-terminal domain"/>
    <property type="match status" value="1"/>
</dbReference>
<dbReference type="Pfam" id="PF13660">
    <property type="entry name" value="DUF4147"/>
    <property type="match status" value="1"/>
</dbReference>
<dbReference type="Gene3D" id="3.40.1480.10">
    <property type="entry name" value="MOFRL domain"/>
    <property type="match status" value="1"/>
</dbReference>
<name>A0A5B9QRP3_9BACT</name>
<dbReference type="OrthoDB" id="9766552at2"/>
<dbReference type="Proteomes" id="UP000325286">
    <property type="component" value="Chromosome"/>
</dbReference>
<keyword evidence="4" id="KW-1185">Reference proteome</keyword>
<dbReference type="SUPFAM" id="SSF82544">
    <property type="entry name" value="GckA/TtuD-like"/>
    <property type="match status" value="1"/>
</dbReference>
<evidence type="ECO:0000313" key="4">
    <source>
        <dbReference type="Proteomes" id="UP000325286"/>
    </source>
</evidence>
<evidence type="ECO:0000259" key="1">
    <source>
        <dbReference type="Pfam" id="PF05161"/>
    </source>
</evidence>
<dbReference type="GO" id="GO:0008887">
    <property type="term" value="F:glycerate kinase activity"/>
    <property type="evidence" value="ECO:0007669"/>
    <property type="project" value="InterPro"/>
</dbReference>
<dbReference type="GO" id="GO:0005737">
    <property type="term" value="C:cytoplasm"/>
    <property type="evidence" value="ECO:0007669"/>
    <property type="project" value="TreeGrafter"/>
</dbReference>
<dbReference type="InterPro" id="IPR007835">
    <property type="entry name" value="MOFRL"/>
</dbReference>
<dbReference type="InterPro" id="IPR037035">
    <property type="entry name" value="GK-like_C_sf"/>
</dbReference>
<keyword evidence="3" id="KW-0670">Pyruvate</keyword>
<protein>
    <submittedName>
        <fullName evidence="3">Hydroxypyruvate reductase</fullName>
        <ecNumber evidence="3">1.1.1.81</ecNumber>
    </submittedName>
</protein>
<organism evidence="3 4">
    <name type="scientific">Roseimaritima ulvae</name>
    <dbReference type="NCBI Taxonomy" id="980254"/>
    <lineage>
        <taxon>Bacteria</taxon>
        <taxon>Pseudomonadati</taxon>
        <taxon>Planctomycetota</taxon>
        <taxon>Planctomycetia</taxon>
        <taxon>Pirellulales</taxon>
        <taxon>Pirellulaceae</taxon>
        <taxon>Roseimaritima</taxon>
    </lineage>
</organism>
<dbReference type="InterPro" id="IPR039760">
    <property type="entry name" value="MOFRL_protein"/>
</dbReference>